<evidence type="ECO:0000256" key="6">
    <source>
        <dbReference type="ARBA" id="ARBA00023004"/>
    </source>
</evidence>
<evidence type="ECO:0000256" key="11">
    <source>
        <dbReference type="PROSITE-ProRule" id="PRU01360"/>
    </source>
</evidence>
<dbReference type="SUPFAM" id="SSF56935">
    <property type="entry name" value="Porins"/>
    <property type="match status" value="1"/>
</dbReference>
<keyword evidence="3 11" id="KW-1134">Transmembrane beta strand</keyword>
<dbReference type="CDD" id="cd01347">
    <property type="entry name" value="ligand_gated_channel"/>
    <property type="match status" value="1"/>
</dbReference>
<dbReference type="InterPro" id="IPR012910">
    <property type="entry name" value="Plug_dom"/>
</dbReference>
<comment type="subcellular location">
    <subcellularLocation>
        <location evidence="1 11">Cell outer membrane</location>
        <topology evidence="1 11">Multi-pass membrane protein</topology>
    </subcellularLocation>
</comment>
<evidence type="ECO:0000256" key="8">
    <source>
        <dbReference type="ARBA" id="ARBA00023077"/>
    </source>
</evidence>
<dbReference type="OrthoDB" id="7313036at2"/>
<name>A0A8E3AQ37_9RHOB</name>
<feature type="domain" description="TonB-dependent receptor-like beta-barrel" evidence="14">
    <location>
        <begin position="271"/>
        <end position="657"/>
    </location>
</feature>
<keyword evidence="10 11" id="KW-0998">Cell outer membrane</keyword>
<proteinExistence type="inferred from homology"/>
<dbReference type="PANTHER" id="PTHR32552:SF81">
    <property type="entry name" value="TONB-DEPENDENT OUTER MEMBRANE RECEPTOR"/>
    <property type="match status" value="1"/>
</dbReference>
<dbReference type="Pfam" id="PF00593">
    <property type="entry name" value="TonB_dep_Rec_b-barrel"/>
    <property type="match status" value="1"/>
</dbReference>
<dbReference type="InterPro" id="IPR000531">
    <property type="entry name" value="Beta-barrel_TonB"/>
</dbReference>
<evidence type="ECO:0000256" key="3">
    <source>
        <dbReference type="ARBA" id="ARBA00022452"/>
    </source>
</evidence>
<dbReference type="Pfam" id="PF07715">
    <property type="entry name" value="Plug"/>
    <property type="match status" value="1"/>
</dbReference>
<evidence type="ECO:0000259" key="15">
    <source>
        <dbReference type="Pfam" id="PF07715"/>
    </source>
</evidence>
<keyword evidence="4" id="KW-0410">Iron transport</keyword>
<gene>
    <name evidence="16" type="ORF">C8N38_11113</name>
</gene>
<evidence type="ECO:0000256" key="1">
    <source>
        <dbReference type="ARBA" id="ARBA00004571"/>
    </source>
</evidence>
<feature type="signal peptide" evidence="13">
    <location>
        <begin position="1"/>
        <end position="28"/>
    </location>
</feature>
<keyword evidence="8 12" id="KW-0798">TonB box</keyword>
<keyword evidence="5 11" id="KW-0812">Transmembrane</keyword>
<keyword evidence="9 11" id="KW-0472">Membrane</keyword>
<keyword evidence="16" id="KW-0675">Receptor</keyword>
<protein>
    <submittedName>
        <fullName evidence="16">Outer membrane receptor for ferrienterochelin and colicin</fullName>
    </submittedName>
</protein>
<dbReference type="PROSITE" id="PS52016">
    <property type="entry name" value="TONB_DEPENDENT_REC_3"/>
    <property type="match status" value="1"/>
</dbReference>
<evidence type="ECO:0000256" key="4">
    <source>
        <dbReference type="ARBA" id="ARBA00022496"/>
    </source>
</evidence>
<keyword evidence="6" id="KW-0408">Iron</keyword>
<evidence type="ECO:0000256" key="2">
    <source>
        <dbReference type="ARBA" id="ARBA00022448"/>
    </source>
</evidence>
<dbReference type="GO" id="GO:0009279">
    <property type="term" value="C:cell outer membrane"/>
    <property type="evidence" value="ECO:0007669"/>
    <property type="project" value="UniProtKB-SubCell"/>
</dbReference>
<accession>A0A8E3AQ37</accession>
<sequence length="694" mass="75350">MVQRRVARLFGGASIVALCAVSPTATRAQDLSDDAYSLGTLFIIGDTLIRSFQKTAASVTAVEEADIEAAQGKDSVKDIVRDMANVTYAASGGQGGAPTIRGQDGEGPNSGAPAFFGGSVPRLAVNLDGHYLSYNELVYSTTSIWDVDHIELFRGPQTISQGANSIAGALVVKTKDPTFEREGAVRLEYGSGGKRRASLMASGAVAPDLAARIALDYSARDNYIDYVNPAFSLGGTDQDHLSQTARFKLLWTPAAMPGFEAMLTFSHTDGNRPTWEAATVPFSDYDSTVTQNPSWKQFTNTTILDLKQEFDNGVTLTNQSQFSSLYTRRTTSPETAGSATIDQDSYSNETRLTFGNEATALSGVAGLYLSHTDSDETLNLRGATAFDDTKDSLGVFAGLDYDFADRWTISGSVRYQRDRVQREGSSSFATDDLDYDETFDDWLPKLSLSYDVNDTTTIGAMVSKGYNPGGVTLGLTSGEWVTFDPETSTDYELFARTRVLDDRLGLSANLFYTDFKNMQRYVTSEAVAGYFEAVTVNAEEANAYGLELGFDYEASQTLRLYGSLGLLSTEIEKFSSAGADYSGNEFGRAPGQTISLGADWKIRPDLTLSGNVRYSGSYFSDDDNLSASFVDSYTVANTRIAYDLQDNLQLYGYVNNLFDEDAVTYLRASRAVVGGYEATLVEPREIGIGVKMTF</sequence>
<dbReference type="EMBL" id="QAYC01000011">
    <property type="protein sequence ID" value="PTW46529.1"/>
    <property type="molecule type" value="Genomic_DNA"/>
</dbReference>
<evidence type="ECO:0000256" key="5">
    <source>
        <dbReference type="ARBA" id="ARBA00022692"/>
    </source>
</evidence>
<keyword evidence="2 11" id="KW-0813">Transport</keyword>
<dbReference type="Gene3D" id="2.40.170.20">
    <property type="entry name" value="TonB-dependent receptor, beta-barrel domain"/>
    <property type="match status" value="1"/>
</dbReference>
<keyword evidence="13" id="KW-0732">Signal</keyword>
<dbReference type="PANTHER" id="PTHR32552">
    <property type="entry name" value="FERRICHROME IRON RECEPTOR-RELATED"/>
    <property type="match status" value="1"/>
</dbReference>
<feature type="chain" id="PRO_5034824331" evidence="13">
    <location>
        <begin position="29"/>
        <end position="694"/>
    </location>
</feature>
<dbReference type="GO" id="GO:0006826">
    <property type="term" value="P:iron ion transport"/>
    <property type="evidence" value="ECO:0007669"/>
    <property type="project" value="UniProtKB-KW"/>
</dbReference>
<keyword evidence="7" id="KW-0406">Ion transport</keyword>
<evidence type="ECO:0000256" key="10">
    <source>
        <dbReference type="ARBA" id="ARBA00023237"/>
    </source>
</evidence>
<evidence type="ECO:0000313" key="16">
    <source>
        <dbReference type="EMBL" id="PTW46529.1"/>
    </source>
</evidence>
<dbReference type="AlphaFoldDB" id="A0A8E3AQ37"/>
<comment type="similarity">
    <text evidence="11 12">Belongs to the TonB-dependent receptor family.</text>
</comment>
<keyword evidence="17" id="KW-1185">Reference proteome</keyword>
<evidence type="ECO:0000256" key="12">
    <source>
        <dbReference type="RuleBase" id="RU003357"/>
    </source>
</evidence>
<comment type="caution">
    <text evidence="16">The sequence shown here is derived from an EMBL/GenBank/DDBJ whole genome shotgun (WGS) entry which is preliminary data.</text>
</comment>
<organism evidence="16 17">
    <name type="scientific">Rhodovulum kholense</name>
    <dbReference type="NCBI Taxonomy" id="453584"/>
    <lineage>
        <taxon>Bacteria</taxon>
        <taxon>Pseudomonadati</taxon>
        <taxon>Pseudomonadota</taxon>
        <taxon>Alphaproteobacteria</taxon>
        <taxon>Rhodobacterales</taxon>
        <taxon>Paracoccaceae</taxon>
        <taxon>Rhodovulum</taxon>
    </lineage>
</organism>
<dbReference type="Proteomes" id="UP000244037">
    <property type="component" value="Unassembled WGS sequence"/>
</dbReference>
<dbReference type="InterPro" id="IPR036942">
    <property type="entry name" value="Beta-barrel_TonB_sf"/>
</dbReference>
<dbReference type="RefSeq" id="WP_108027836.1">
    <property type="nucleotide sequence ID" value="NZ_QAYC01000011.1"/>
</dbReference>
<evidence type="ECO:0000313" key="17">
    <source>
        <dbReference type="Proteomes" id="UP000244037"/>
    </source>
</evidence>
<evidence type="ECO:0000256" key="13">
    <source>
        <dbReference type="SAM" id="SignalP"/>
    </source>
</evidence>
<reference evidence="16 17" key="1">
    <citation type="submission" date="2018-04" db="EMBL/GenBank/DDBJ databases">
        <title>Genomic Encyclopedia of Archaeal and Bacterial Type Strains, Phase II (KMG-II): from individual species to whole genera.</title>
        <authorList>
            <person name="Goeker M."/>
        </authorList>
    </citation>
    <scope>NUCLEOTIDE SEQUENCE [LARGE SCALE GENOMIC DNA]</scope>
    <source>
        <strain evidence="16 17">DSM 19783</strain>
    </source>
</reference>
<evidence type="ECO:0000256" key="7">
    <source>
        <dbReference type="ARBA" id="ARBA00023065"/>
    </source>
</evidence>
<feature type="domain" description="TonB-dependent receptor plug" evidence="15">
    <location>
        <begin position="53"/>
        <end position="169"/>
    </location>
</feature>
<dbReference type="InterPro" id="IPR039426">
    <property type="entry name" value="TonB-dep_rcpt-like"/>
</dbReference>
<evidence type="ECO:0000256" key="9">
    <source>
        <dbReference type="ARBA" id="ARBA00023136"/>
    </source>
</evidence>
<evidence type="ECO:0000259" key="14">
    <source>
        <dbReference type="Pfam" id="PF00593"/>
    </source>
</evidence>